<keyword evidence="4" id="KW-0456">Lyase</keyword>
<keyword evidence="7" id="KW-1185">Reference proteome</keyword>
<dbReference type="EMBL" id="BOSE01000002">
    <property type="protein sequence ID" value="GIP15782.1"/>
    <property type="molecule type" value="Genomic_DNA"/>
</dbReference>
<dbReference type="CDD" id="cd00452">
    <property type="entry name" value="KDPG_aldolase"/>
    <property type="match status" value="1"/>
</dbReference>
<gene>
    <name evidence="6" type="primary">eda-2</name>
    <name evidence="6" type="ORF">J40TS1_14240</name>
</gene>
<name>A0A919YJY7_9BACL</name>
<dbReference type="SUPFAM" id="SSF51569">
    <property type="entry name" value="Aldolase"/>
    <property type="match status" value="1"/>
</dbReference>
<comment type="pathway">
    <text evidence="1">Carbohydrate acid metabolism.</text>
</comment>
<dbReference type="InterPro" id="IPR000887">
    <property type="entry name" value="Aldlse_KDPG_KHG"/>
</dbReference>
<organism evidence="6 7">
    <name type="scientific">Paenibacillus montaniterrae</name>
    <dbReference type="NCBI Taxonomy" id="429341"/>
    <lineage>
        <taxon>Bacteria</taxon>
        <taxon>Bacillati</taxon>
        <taxon>Bacillota</taxon>
        <taxon>Bacilli</taxon>
        <taxon>Bacillales</taxon>
        <taxon>Paenibacillaceae</taxon>
        <taxon>Paenibacillus</taxon>
    </lineage>
</organism>
<comment type="caution">
    <text evidence="6">The sequence shown here is derived from an EMBL/GenBank/DDBJ whole genome shotgun (WGS) entry which is preliminary data.</text>
</comment>
<comment type="subunit">
    <text evidence="3">Homotrimer.</text>
</comment>
<dbReference type="Pfam" id="PF01081">
    <property type="entry name" value="Aldolase"/>
    <property type="match status" value="1"/>
</dbReference>
<protein>
    <submittedName>
        <fullName evidence="6">Bifunctional 2-keto-4-hydroxyglutarate aldolase/2-keto-3-deoxy-6-phosphogluconate aldolase</fullName>
    </submittedName>
</protein>
<evidence type="ECO:0000256" key="1">
    <source>
        <dbReference type="ARBA" id="ARBA00004761"/>
    </source>
</evidence>
<dbReference type="InterPro" id="IPR013785">
    <property type="entry name" value="Aldolase_TIM"/>
</dbReference>
<proteinExistence type="inferred from homology"/>
<comment type="similarity">
    <text evidence="2">Belongs to the KHG/KDPG aldolase family.</text>
</comment>
<dbReference type="RefSeq" id="WP_213514053.1">
    <property type="nucleotide sequence ID" value="NZ_BOSE01000002.1"/>
</dbReference>
<reference evidence="6" key="1">
    <citation type="submission" date="2021-03" db="EMBL/GenBank/DDBJ databases">
        <title>Antimicrobial resistance genes in bacteria isolated from Japanese honey, and their potential for conferring macrolide and lincosamide resistance in the American foulbrood pathogen Paenibacillus larvae.</title>
        <authorList>
            <person name="Okamoto M."/>
            <person name="Kumagai M."/>
            <person name="Kanamori H."/>
            <person name="Takamatsu D."/>
        </authorList>
    </citation>
    <scope>NUCLEOTIDE SEQUENCE</scope>
    <source>
        <strain evidence="6">J40TS1</strain>
    </source>
</reference>
<dbReference type="AlphaFoldDB" id="A0A919YJY7"/>
<evidence type="ECO:0000256" key="2">
    <source>
        <dbReference type="ARBA" id="ARBA00006906"/>
    </source>
</evidence>
<evidence type="ECO:0000313" key="6">
    <source>
        <dbReference type="EMBL" id="GIP15782.1"/>
    </source>
</evidence>
<evidence type="ECO:0000256" key="4">
    <source>
        <dbReference type="ARBA" id="ARBA00023239"/>
    </source>
</evidence>
<dbReference type="NCBIfam" id="TIGR01182">
    <property type="entry name" value="eda"/>
    <property type="match status" value="1"/>
</dbReference>
<dbReference type="Gene3D" id="3.20.20.70">
    <property type="entry name" value="Aldolase class I"/>
    <property type="match status" value="1"/>
</dbReference>
<dbReference type="GO" id="GO:0016829">
    <property type="term" value="F:lyase activity"/>
    <property type="evidence" value="ECO:0007669"/>
    <property type="project" value="UniProtKB-KW"/>
</dbReference>
<dbReference type="PANTHER" id="PTHR30246:SF1">
    <property type="entry name" value="2-DEHYDRO-3-DEOXY-6-PHOSPHOGALACTONATE ALDOLASE-RELATED"/>
    <property type="match status" value="1"/>
</dbReference>
<evidence type="ECO:0000256" key="5">
    <source>
        <dbReference type="ARBA" id="ARBA00023277"/>
    </source>
</evidence>
<accession>A0A919YJY7</accession>
<sequence>MRSTMLEELLSCKIIAILRGVEPEYALQVGQAILDGGVKFMEITMNTTGAEAMIAQWRAQFSEQAYVGAGTVIDLEHAKRAVAAGAQFMISPNLDLQVIDYAKQQGVPIWPGVMTPTEIIAAMKAGVDAVKLFPMGTLGVNYLREIRGPIADLPIIATGGVRLDNINDYFEAGANAVGMGSKLVDLQAAREGKFQQISETIAQYVQAVSKL</sequence>
<dbReference type="Proteomes" id="UP000683139">
    <property type="component" value="Unassembled WGS sequence"/>
</dbReference>
<keyword evidence="5" id="KW-0119">Carbohydrate metabolism</keyword>
<evidence type="ECO:0000313" key="7">
    <source>
        <dbReference type="Proteomes" id="UP000683139"/>
    </source>
</evidence>
<dbReference type="PANTHER" id="PTHR30246">
    <property type="entry name" value="2-KETO-3-DEOXY-6-PHOSPHOGLUCONATE ALDOLASE"/>
    <property type="match status" value="1"/>
</dbReference>
<evidence type="ECO:0000256" key="3">
    <source>
        <dbReference type="ARBA" id="ARBA00011233"/>
    </source>
</evidence>